<feature type="transmembrane region" description="Helical" evidence="5">
    <location>
        <begin position="171"/>
        <end position="191"/>
    </location>
</feature>
<name>A0A5F1YYW0_9LEPT</name>
<evidence type="ECO:0000256" key="3">
    <source>
        <dbReference type="ARBA" id="ARBA00022723"/>
    </source>
</evidence>
<sequence>MGQSAREIYLGGFDTFLFFGTSYPITDRRIQKLKLPSYLRYSPLLLIFWAYLSAPLTADSTFTNLTEPDQIRTFHEVTSRIRCICIPSITIKSCSFNNCTVSAKLKLFIENRIQKGENAETIVNKMVNGFGEDALSDPVIRKFAESGNTGMVESVVNGFGENILATPDSTWINLSLILAGILGVVLIYFYWKRKSPNSGKNGLDSAVAKKEETSFQKYLSEIEEKQK</sequence>
<evidence type="ECO:0000313" key="7">
    <source>
        <dbReference type="EMBL" id="TGK34460.1"/>
    </source>
</evidence>
<dbReference type="Pfam" id="PF03918">
    <property type="entry name" value="CcmH"/>
    <property type="match status" value="1"/>
</dbReference>
<keyword evidence="5" id="KW-0472">Membrane</keyword>
<keyword evidence="5" id="KW-0812">Transmembrane</keyword>
<keyword evidence="3 5" id="KW-0479">Metal-binding</keyword>
<evidence type="ECO:0000256" key="4">
    <source>
        <dbReference type="ARBA" id="ARBA00023004"/>
    </source>
</evidence>
<evidence type="ECO:0000256" key="2">
    <source>
        <dbReference type="ARBA" id="ARBA00022617"/>
    </source>
</evidence>
<keyword evidence="5" id="KW-1133">Transmembrane helix</keyword>
<accession>A0A5F1YYW0</accession>
<evidence type="ECO:0000259" key="6">
    <source>
        <dbReference type="Pfam" id="PF03918"/>
    </source>
</evidence>
<protein>
    <recommendedName>
        <fullName evidence="5">Cytochrome c-type biogenesis protein</fullName>
    </recommendedName>
</protein>
<dbReference type="CDD" id="cd16378">
    <property type="entry name" value="CcmH_N"/>
    <property type="match status" value="1"/>
</dbReference>
<dbReference type="Proteomes" id="UP000298277">
    <property type="component" value="Unassembled WGS sequence"/>
</dbReference>
<evidence type="ECO:0000256" key="5">
    <source>
        <dbReference type="RuleBase" id="RU364112"/>
    </source>
</evidence>
<proteinExistence type="inferred from homology"/>
<gene>
    <name evidence="7" type="ORF">EHQ17_08510</name>
</gene>
<dbReference type="AlphaFoldDB" id="A0A5F1YYW0"/>
<feature type="transmembrane region" description="Helical" evidence="5">
    <location>
        <begin position="38"/>
        <end position="58"/>
    </location>
</feature>
<comment type="caution">
    <text evidence="7">The sequence shown here is derived from an EMBL/GenBank/DDBJ whole genome shotgun (WGS) entry which is preliminary data.</text>
</comment>
<dbReference type="Gene3D" id="1.10.8.640">
    <property type="entry name" value="Cytochrome C biogenesis protein"/>
    <property type="match status" value="1"/>
</dbReference>
<evidence type="ECO:0000313" key="8">
    <source>
        <dbReference type="Proteomes" id="UP000298277"/>
    </source>
</evidence>
<keyword evidence="8" id="KW-1185">Reference proteome</keyword>
<comment type="function">
    <text evidence="5">Possible subunit of a heme lyase.</text>
</comment>
<feature type="domain" description="CcmH/CycL/Ccl2/NrfF N-terminal" evidence="6">
    <location>
        <begin position="48"/>
        <end position="142"/>
    </location>
</feature>
<dbReference type="InterPro" id="IPR038297">
    <property type="entry name" value="CcmH/CycL/NrfF/Ccl2_sf"/>
</dbReference>
<dbReference type="InterPro" id="IPR005616">
    <property type="entry name" value="CcmH/CycL/Ccl2/NrfF_N"/>
</dbReference>
<dbReference type="OrthoDB" id="343940at2"/>
<evidence type="ECO:0000256" key="1">
    <source>
        <dbReference type="ARBA" id="ARBA00010342"/>
    </source>
</evidence>
<reference evidence="7" key="1">
    <citation type="journal article" date="2019" name="PLoS Negl. Trop. Dis.">
        <title>Revisiting the worldwide diversity of Leptospira species in the environment.</title>
        <authorList>
            <person name="Vincent A.T."/>
            <person name="Schiettekatte O."/>
            <person name="Bourhy P."/>
            <person name="Veyrier F.J."/>
            <person name="Picardeau M."/>
        </authorList>
    </citation>
    <scope>NUCLEOTIDE SEQUENCE [LARGE SCALE GENOMIC DNA]</scope>
    <source>
        <strain evidence="7">201800299</strain>
    </source>
</reference>
<keyword evidence="4 5" id="KW-0408">Iron</keyword>
<dbReference type="GO" id="GO:0046872">
    <property type="term" value="F:metal ion binding"/>
    <property type="evidence" value="ECO:0007669"/>
    <property type="project" value="UniProtKB-KW"/>
</dbReference>
<dbReference type="EMBL" id="RQFA01000037">
    <property type="protein sequence ID" value="TGK34460.1"/>
    <property type="molecule type" value="Genomic_DNA"/>
</dbReference>
<organism evidence="7 8">
    <name type="scientific">Leptospira gomenensis</name>
    <dbReference type="NCBI Taxonomy" id="2484974"/>
    <lineage>
        <taxon>Bacteria</taxon>
        <taxon>Pseudomonadati</taxon>
        <taxon>Spirochaetota</taxon>
        <taxon>Spirochaetia</taxon>
        <taxon>Leptospirales</taxon>
        <taxon>Leptospiraceae</taxon>
        <taxon>Leptospira</taxon>
    </lineage>
</organism>
<keyword evidence="5" id="KW-0732">Signal</keyword>
<comment type="similarity">
    <text evidence="1 5">Belongs to the CcmH/CycL/Ccl2/NrfF family.</text>
</comment>
<keyword evidence="2 5" id="KW-0349">Heme</keyword>